<proteinExistence type="predicted"/>
<comment type="caution">
    <text evidence="1">The sequence shown here is derived from an EMBL/GenBank/DDBJ whole genome shotgun (WGS) entry which is preliminary data.</text>
</comment>
<keyword evidence="2" id="KW-1185">Reference proteome</keyword>
<accession>A0A2V4BDS2</accession>
<reference evidence="1 2" key="1">
    <citation type="submission" date="2016-07" db="EMBL/GenBank/DDBJ databases">
        <title>Draft genome sequence of Prauserella muralis DSM 45305, isolated from a mould-covered wall in an indoor environment.</title>
        <authorList>
            <person name="Ruckert C."/>
            <person name="Albersmeier A."/>
            <person name="Jiang C.-L."/>
            <person name="Jiang Y."/>
            <person name="Kalinowski J."/>
            <person name="Schneider O."/>
            <person name="Winkler A."/>
            <person name="Zotchev S.B."/>
        </authorList>
    </citation>
    <scope>NUCLEOTIDE SEQUENCE [LARGE SCALE GENOMIC DNA]</scope>
    <source>
        <strain evidence="1 2">DSM 45305</strain>
    </source>
</reference>
<sequence>MDALRGSEDRETLSTIVLALAGTRWQVVATARSFDTRNSQPLQRTFAGQPLSTDASMVDSRLAGVRHLLVGDLSDEDLDRAIIAPMPLASVLAQASSDLRKLLRNPFNLRLTAELTSKLTGVQHAQLLQVRSRVELLGRYWDWRIRNADKPAREALLKRLASSMLEGRRLQVVEEEPTVLGTDSAALESLLSQGVLSALDGPIPGVGRVLAFSHNILFDYATAIYVLYHPLDPKGLVKRLDADPTLPLVARPSFDLLVDMLWQARASDGFWPTALSVAGSEHVLASLAVASRVVNLAHEPDDLLELATSSEEATVSGDLSPRERLTSQAIGAFRARAVLPDPSNAVLPLAVLANRLADSAVTSYKVAALATDLVRALQSRAPVADNPTAAGTAERAATIAALLDAARSDAARMENLAGALVGQLEHVIGVSAEVRGAVERLLDDDAALAQWGGTVLTWLPDAILPVLAQDPHLARRLAAASMTFEETRDEDVAFGGSAIMPLRESRKQQAQHAAYQLGVIYPQICANDIITAAEIICDVFGGADSANETDMWPMVADGTTGWLEHGYGFGFSPYRNDDEQKMLASLAEALPEQQESAAQTAVGLLVSKVHDGWVWAALMHEPKHPARLCRVLLPAFESGTLLAHPDTFSQAANLLKALAQEGTILHQQLEAAVRNAINLVDQNGRSEHIKDVLVGCLDADTISDDAISAHRERLGNVPPDIPPPPLVIAETRPWSPIDHMLEQGVTLSPEIEEAARKLNKLLNETRDDKSVESQAIARLSDAFVDTSDVFASADTIPVQLHYLLVDVASRLARAEATSPGSSHAPLVLSVLTEAAASPDAGRFLS</sequence>
<dbReference type="EMBL" id="MASW01000002">
    <property type="protein sequence ID" value="PXY27769.1"/>
    <property type="molecule type" value="Genomic_DNA"/>
</dbReference>
<dbReference type="Proteomes" id="UP000249915">
    <property type="component" value="Unassembled WGS sequence"/>
</dbReference>
<gene>
    <name evidence="1" type="ORF">BAY60_15430</name>
</gene>
<evidence type="ECO:0000313" key="2">
    <source>
        <dbReference type="Proteomes" id="UP000249915"/>
    </source>
</evidence>
<dbReference type="AlphaFoldDB" id="A0A2V4BDS2"/>
<name>A0A2V4BDS2_9PSEU</name>
<protein>
    <submittedName>
        <fullName evidence="1">Uncharacterized protein</fullName>
    </submittedName>
</protein>
<evidence type="ECO:0000313" key="1">
    <source>
        <dbReference type="EMBL" id="PXY27769.1"/>
    </source>
</evidence>
<organism evidence="1 2">
    <name type="scientific">Prauserella muralis</name>
    <dbReference type="NCBI Taxonomy" id="588067"/>
    <lineage>
        <taxon>Bacteria</taxon>
        <taxon>Bacillati</taxon>
        <taxon>Actinomycetota</taxon>
        <taxon>Actinomycetes</taxon>
        <taxon>Pseudonocardiales</taxon>
        <taxon>Pseudonocardiaceae</taxon>
        <taxon>Prauserella</taxon>
    </lineage>
</organism>